<sequence length="435" mass="47314">MEQYLFNSKVPITDEYDLIVFGGGSAGCIAAIQAGRIGIKTALVEKNGVLGGTAVVASVNFPGLFHAWGNQVIAGIGWEVIRETERRGGAVLPDFTVPYKNNQHPRHQISVNRFVYSSVLDDLCLDAKVVLRFHEMPVHIDSDEHWRYVLVAGKSGLSCLRAKKIIDATGDANVAGLMGYEREKSKSLQPGTLIYNLSGYSLEQVDQVQLHGIYKQSLAAGEIFETDHVPGGVPFWRELITAGGNNMHIPGIDGSTSQLRSEAELKARQSLSRIYRLLRKVPGCEQLQVNYFANECGIRETSRIVGEARVTCEAYTSGYVWPDAVCYSFYPIDVHSDSGNTIDIRPLAEGIVPTIPYGALVPQGSEHLLVSGRCISGDREANSAYRVQASCMATGQAAGAAAAIAVQNNSSVRQIDLDELRSVLAKHQAIVPLKR</sequence>
<dbReference type="GO" id="GO:0016491">
    <property type="term" value="F:oxidoreductase activity"/>
    <property type="evidence" value="ECO:0007669"/>
    <property type="project" value="UniProtKB-KW"/>
</dbReference>
<evidence type="ECO:0000256" key="2">
    <source>
        <dbReference type="ARBA" id="ARBA00022723"/>
    </source>
</evidence>
<keyword evidence="5" id="KW-0411">Iron-sulfur</keyword>
<gene>
    <name evidence="6" type="ORF">ACFFNY_17085</name>
</gene>
<dbReference type="Gene3D" id="3.50.50.60">
    <property type="entry name" value="FAD/NAD(P)-binding domain"/>
    <property type="match status" value="1"/>
</dbReference>
<keyword evidence="4" id="KW-0408">Iron</keyword>
<keyword evidence="3 6" id="KW-0560">Oxidoreductase</keyword>
<dbReference type="InterPro" id="IPR036188">
    <property type="entry name" value="FAD/NAD-bd_sf"/>
</dbReference>
<evidence type="ECO:0000256" key="5">
    <source>
        <dbReference type="ARBA" id="ARBA00023014"/>
    </source>
</evidence>
<dbReference type="RefSeq" id="WP_344901842.1">
    <property type="nucleotide sequence ID" value="NZ_BAAAYO010000001.1"/>
</dbReference>
<evidence type="ECO:0000313" key="7">
    <source>
        <dbReference type="Proteomes" id="UP001589619"/>
    </source>
</evidence>
<keyword evidence="7" id="KW-1185">Reference proteome</keyword>
<dbReference type="EC" id="1.-.-.-" evidence="6"/>
<evidence type="ECO:0000256" key="3">
    <source>
        <dbReference type="ARBA" id="ARBA00023002"/>
    </source>
</evidence>
<dbReference type="Pfam" id="PF12831">
    <property type="entry name" value="FAD_oxidored"/>
    <property type="match status" value="1"/>
</dbReference>
<evidence type="ECO:0000256" key="4">
    <source>
        <dbReference type="ARBA" id="ARBA00023004"/>
    </source>
</evidence>
<reference evidence="6 7" key="1">
    <citation type="submission" date="2024-09" db="EMBL/GenBank/DDBJ databases">
        <authorList>
            <person name="Sun Q."/>
            <person name="Mori K."/>
        </authorList>
    </citation>
    <scope>NUCLEOTIDE SEQUENCE [LARGE SCALE GENOMIC DNA]</scope>
    <source>
        <strain evidence="6 7">JCM 12520</strain>
    </source>
</reference>
<organism evidence="6 7">
    <name type="scientific">Paenibacillus hodogayensis</name>
    <dbReference type="NCBI Taxonomy" id="279208"/>
    <lineage>
        <taxon>Bacteria</taxon>
        <taxon>Bacillati</taxon>
        <taxon>Bacillota</taxon>
        <taxon>Bacilli</taxon>
        <taxon>Bacillales</taxon>
        <taxon>Paenibacillaceae</taxon>
        <taxon>Paenibacillus</taxon>
    </lineage>
</organism>
<dbReference type="PANTHER" id="PTHR43498">
    <property type="entry name" value="FERREDOXIN:COB-COM HETERODISULFIDE REDUCTASE SUBUNIT A"/>
    <property type="match status" value="1"/>
</dbReference>
<keyword evidence="2" id="KW-0479">Metal-binding</keyword>
<evidence type="ECO:0000313" key="6">
    <source>
        <dbReference type="EMBL" id="MFB9753282.1"/>
    </source>
</evidence>
<proteinExistence type="predicted"/>
<dbReference type="Proteomes" id="UP001589619">
    <property type="component" value="Unassembled WGS sequence"/>
</dbReference>
<dbReference type="SUPFAM" id="SSF51905">
    <property type="entry name" value="FAD/NAD(P)-binding domain"/>
    <property type="match status" value="1"/>
</dbReference>
<dbReference type="InterPro" id="IPR039650">
    <property type="entry name" value="HdrA-like"/>
</dbReference>
<keyword evidence="1" id="KW-0004">4Fe-4S</keyword>
<evidence type="ECO:0000256" key="1">
    <source>
        <dbReference type="ARBA" id="ARBA00022485"/>
    </source>
</evidence>
<protein>
    <submittedName>
        <fullName evidence="6">FAD-dependent oxidoreductase</fullName>
        <ecNumber evidence="6">1.-.-.-</ecNumber>
    </submittedName>
</protein>
<dbReference type="PRINTS" id="PR00411">
    <property type="entry name" value="PNDRDTASEI"/>
</dbReference>
<name>A0ABV5VYA2_9BACL</name>
<dbReference type="EMBL" id="JBHMAG010000012">
    <property type="protein sequence ID" value="MFB9753282.1"/>
    <property type="molecule type" value="Genomic_DNA"/>
</dbReference>
<comment type="caution">
    <text evidence="6">The sequence shown here is derived from an EMBL/GenBank/DDBJ whole genome shotgun (WGS) entry which is preliminary data.</text>
</comment>
<dbReference type="PANTHER" id="PTHR43498:SF1">
    <property type="entry name" value="COB--COM HETERODISULFIDE REDUCTASE IRON-SULFUR SUBUNIT A"/>
    <property type="match status" value="1"/>
</dbReference>
<accession>A0ABV5VYA2</accession>